<evidence type="ECO:0000313" key="3">
    <source>
        <dbReference type="EMBL" id="PWU93082.1"/>
    </source>
</evidence>
<evidence type="ECO:0000256" key="2">
    <source>
        <dbReference type="SAM" id="SignalP"/>
    </source>
</evidence>
<comment type="caution">
    <text evidence="3">The sequence shown here is derived from an EMBL/GenBank/DDBJ whole genome shotgun (WGS) entry which is preliminary data.</text>
</comment>
<dbReference type="VEuPathDB" id="TriTrypDB:C4B63_33g51"/>
<feature type="region of interest" description="Disordered" evidence="1">
    <location>
        <begin position="31"/>
        <end position="140"/>
    </location>
</feature>
<dbReference type="VEuPathDB" id="TriTrypDB:TcCLB.504081.520"/>
<dbReference type="InterPro" id="IPR000458">
    <property type="entry name" value="Tryp_mucin"/>
</dbReference>
<organism evidence="3 4">
    <name type="scientific">Trypanosoma cruzi</name>
    <dbReference type="NCBI Taxonomy" id="5693"/>
    <lineage>
        <taxon>Eukaryota</taxon>
        <taxon>Discoba</taxon>
        <taxon>Euglenozoa</taxon>
        <taxon>Kinetoplastea</taxon>
        <taxon>Metakinetoplastina</taxon>
        <taxon>Trypanosomatida</taxon>
        <taxon>Trypanosomatidae</taxon>
        <taxon>Trypanosoma</taxon>
        <taxon>Schizotrypanum</taxon>
    </lineage>
</organism>
<dbReference type="VEuPathDB" id="TriTrypDB:TCDM_13758"/>
<proteinExistence type="predicted"/>
<sequence length="162" mass="16925">MTTCRLLRALLVLALCCCPSVCGTAVVVEGDNPGELSDPKKPNPPKSKPEEVSEVTQLPSTTPLPPKVSGGGKVTAESQGDLIQEQEEKPTNEEADGDETDKAKDQNQKTNAINTTTTETPTTTTTRAPSRLREGDGSLSSSAWVCAPLVLAASALAYTTLG</sequence>
<dbReference type="Pfam" id="PF01456">
    <property type="entry name" value="Mucin"/>
    <property type="match status" value="1"/>
</dbReference>
<dbReference type="VEuPathDB" id="TriTrypDB:TcYC6_0150960"/>
<dbReference type="Proteomes" id="UP000246121">
    <property type="component" value="Unassembled WGS sequence"/>
</dbReference>
<gene>
    <name evidence="3" type="ORF">C4B63_33g51</name>
</gene>
<feature type="compositionally biased region" description="Basic and acidic residues" evidence="1">
    <location>
        <begin position="37"/>
        <end position="51"/>
    </location>
</feature>
<feature type="chain" id="PRO_5016036765" evidence="2">
    <location>
        <begin position="24"/>
        <end position="162"/>
    </location>
</feature>
<dbReference type="VEuPathDB" id="TriTrypDB:TcBrA4_0043390"/>
<dbReference type="VEuPathDB" id="TriTrypDB:C3747_46g236"/>
<keyword evidence="2" id="KW-0732">Signal</keyword>
<dbReference type="VEuPathDB" id="TriTrypDB:TcCL_ESM11645"/>
<feature type="signal peptide" evidence="2">
    <location>
        <begin position="1"/>
        <end position="23"/>
    </location>
</feature>
<dbReference type="VEuPathDB" id="TriTrypDB:TcCLB.511553.130"/>
<dbReference type="VEuPathDB" id="TriTrypDB:BCY84_05781"/>
<accession>A0A2V2VBV1</accession>
<reference evidence="3 4" key="1">
    <citation type="journal article" date="2018" name="Microb. Genom.">
        <title>Expanding an expanded genome: long-read sequencing of Trypanosoma cruzi.</title>
        <authorList>
            <person name="Berna L."/>
            <person name="Rodriguez M."/>
            <person name="Chiribao M.L."/>
            <person name="Parodi-Talice A."/>
            <person name="Pita S."/>
            <person name="Rijo G."/>
            <person name="Alvarez-Valin F."/>
            <person name="Robello C."/>
        </authorList>
    </citation>
    <scope>NUCLEOTIDE SEQUENCE [LARGE SCALE GENOMIC DNA]</scope>
    <source>
        <strain evidence="3 4">Dm28c</strain>
    </source>
</reference>
<feature type="compositionally biased region" description="Low complexity" evidence="1">
    <location>
        <begin position="115"/>
        <end position="126"/>
    </location>
</feature>
<dbReference type="AlphaFoldDB" id="A0A2V2VBV1"/>
<name>A0A2V2VBV1_TRYCR</name>
<protein>
    <submittedName>
        <fullName evidence="3">Putative mucin TcMUCII</fullName>
    </submittedName>
</protein>
<dbReference type="VEuPathDB" id="TriTrypDB:TcG_12895"/>
<dbReference type="EMBL" id="PRFA01000033">
    <property type="protein sequence ID" value="PWU93082.1"/>
    <property type="molecule type" value="Genomic_DNA"/>
</dbReference>
<evidence type="ECO:0000256" key="1">
    <source>
        <dbReference type="SAM" id="MobiDB-lite"/>
    </source>
</evidence>
<evidence type="ECO:0000313" key="4">
    <source>
        <dbReference type="Proteomes" id="UP000246121"/>
    </source>
</evidence>